<keyword evidence="4" id="KW-1185">Reference proteome</keyword>
<feature type="transmembrane region" description="Helical" evidence="1">
    <location>
        <begin position="136"/>
        <end position="157"/>
    </location>
</feature>
<dbReference type="GO" id="GO:1902201">
    <property type="term" value="P:negative regulation of bacterial-type flagellum-dependent cell motility"/>
    <property type="evidence" value="ECO:0007669"/>
    <property type="project" value="TreeGrafter"/>
</dbReference>
<comment type="caution">
    <text evidence="3">The sequence shown here is derived from an EMBL/GenBank/DDBJ whole genome shotgun (WGS) entry which is preliminary data.</text>
</comment>
<dbReference type="NCBIfam" id="TIGR00254">
    <property type="entry name" value="GGDEF"/>
    <property type="match status" value="1"/>
</dbReference>
<dbReference type="SUPFAM" id="SSF55073">
    <property type="entry name" value="Nucleotide cyclase"/>
    <property type="match status" value="1"/>
</dbReference>
<dbReference type="InterPro" id="IPR000160">
    <property type="entry name" value="GGDEF_dom"/>
</dbReference>
<dbReference type="GO" id="GO:0005886">
    <property type="term" value="C:plasma membrane"/>
    <property type="evidence" value="ECO:0007669"/>
    <property type="project" value="TreeGrafter"/>
</dbReference>
<dbReference type="InterPro" id="IPR029787">
    <property type="entry name" value="Nucleotide_cyclase"/>
</dbReference>
<dbReference type="Gene3D" id="3.30.70.270">
    <property type="match status" value="1"/>
</dbReference>
<dbReference type="Pfam" id="PF00990">
    <property type="entry name" value="GGDEF"/>
    <property type="match status" value="1"/>
</dbReference>
<dbReference type="OrthoDB" id="9759607at2"/>
<dbReference type="PANTHER" id="PTHR45138:SF9">
    <property type="entry name" value="DIGUANYLATE CYCLASE DGCM-RELATED"/>
    <property type="match status" value="1"/>
</dbReference>
<organism evidence="3 4">
    <name type="scientific">Paenibacillus contaminans</name>
    <dbReference type="NCBI Taxonomy" id="450362"/>
    <lineage>
        <taxon>Bacteria</taxon>
        <taxon>Bacillati</taxon>
        <taxon>Bacillota</taxon>
        <taxon>Bacilli</taxon>
        <taxon>Bacillales</taxon>
        <taxon>Paenibacillaceae</taxon>
        <taxon>Paenibacillus</taxon>
    </lineage>
</organism>
<accession>A0A329LMY4</accession>
<keyword evidence="1" id="KW-1133">Transmembrane helix</keyword>
<feature type="transmembrane region" description="Helical" evidence="1">
    <location>
        <begin position="43"/>
        <end position="67"/>
    </location>
</feature>
<evidence type="ECO:0000259" key="2">
    <source>
        <dbReference type="PROSITE" id="PS50887"/>
    </source>
</evidence>
<name>A0A329LMY4_9BACL</name>
<dbReference type="InterPro" id="IPR043128">
    <property type="entry name" value="Rev_trsase/Diguanyl_cyclase"/>
</dbReference>
<dbReference type="GO" id="GO:0052621">
    <property type="term" value="F:diguanylate cyclase activity"/>
    <property type="evidence" value="ECO:0007669"/>
    <property type="project" value="TreeGrafter"/>
</dbReference>
<proteinExistence type="predicted"/>
<feature type="transmembrane region" description="Helical" evidence="1">
    <location>
        <begin position="14"/>
        <end position="36"/>
    </location>
</feature>
<feature type="transmembrane region" description="Helical" evidence="1">
    <location>
        <begin position="73"/>
        <end position="94"/>
    </location>
</feature>
<protein>
    <submittedName>
        <fullName evidence="3">GGDEF domain-containing protein</fullName>
    </submittedName>
</protein>
<dbReference type="RefSeq" id="WP_113036833.1">
    <property type="nucleotide sequence ID" value="NZ_QMFB01000059.1"/>
</dbReference>
<reference evidence="3 4" key="1">
    <citation type="journal article" date="2009" name="Int. J. Syst. Evol. Microbiol.">
        <title>Paenibacillus contaminans sp. nov., isolated from a contaminated laboratory plate.</title>
        <authorList>
            <person name="Chou J.H."/>
            <person name="Lee J.H."/>
            <person name="Lin M.C."/>
            <person name="Chang P.S."/>
            <person name="Arun A.B."/>
            <person name="Young C.C."/>
            <person name="Chen W.M."/>
        </authorList>
    </citation>
    <scope>NUCLEOTIDE SEQUENCE [LARGE SCALE GENOMIC DNA]</scope>
    <source>
        <strain evidence="3 4">CKOBP-6</strain>
    </source>
</reference>
<dbReference type="AlphaFoldDB" id="A0A329LMY4"/>
<dbReference type="Proteomes" id="UP000250369">
    <property type="component" value="Unassembled WGS sequence"/>
</dbReference>
<feature type="transmembrane region" description="Helical" evidence="1">
    <location>
        <begin position="196"/>
        <end position="217"/>
    </location>
</feature>
<dbReference type="GO" id="GO:0043709">
    <property type="term" value="P:cell adhesion involved in single-species biofilm formation"/>
    <property type="evidence" value="ECO:0007669"/>
    <property type="project" value="TreeGrafter"/>
</dbReference>
<feature type="domain" description="GGDEF" evidence="2">
    <location>
        <begin position="257"/>
        <end position="380"/>
    </location>
</feature>
<dbReference type="EMBL" id="QMFB01000059">
    <property type="protein sequence ID" value="RAV08462.1"/>
    <property type="molecule type" value="Genomic_DNA"/>
</dbReference>
<gene>
    <name evidence="3" type="ORF">DQG23_41005</name>
</gene>
<evidence type="ECO:0000256" key="1">
    <source>
        <dbReference type="SAM" id="Phobius"/>
    </source>
</evidence>
<keyword evidence="1" id="KW-0812">Transmembrane</keyword>
<dbReference type="SMART" id="SM00267">
    <property type="entry name" value="GGDEF"/>
    <property type="match status" value="1"/>
</dbReference>
<evidence type="ECO:0000313" key="3">
    <source>
        <dbReference type="EMBL" id="RAV08462.1"/>
    </source>
</evidence>
<evidence type="ECO:0000313" key="4">
    <source>
        <dbReference type="Proteomes" id="UP000250369"/>
    </source>
</evidence>
<keyword evidence="1" id="KW-0472">Membrane</keyword>
<dbReference type="CDD" id="cd01949">
    <property type="entry name" value="GGDEF"/>
    <property type="match status" value="1"/>
</dbReference>
<dbReference type="PANTHER" id="PTHR45138">
    <property type="entry name" value="REGULATORY COMPONENTS OF SENSORY TRANSDUCTION SYSTEM"/>
    <property type="match status" value="1"/>
</dbReference>
<sequence>MNELQLFFGPLRPVFFSSLLLIILLLMFIMSLRLYLNRRKKAYVAFTVALILLMLQYAFVIAAEIAGVSTQDWAVYAVRLMKFLSFIYVNWGVYRLYNSSAAKHQLVFILLTAVGVIISLLHFVETDLFDGAPVQLRLLQDVWLELYFFLVMFYFYARITPRIGQTTKYQLGLALFFASHSVHLVHEYGLDGRLPLLYAVENALTLAYFITLFMLLFERVVELLQAIYTSSITDALTGLYNRRYFMNHVQHYVLQNAPVSVIFSDIDNFKKLNDTQGHQRGDDALRQVAQIVKDACGDIGICGRYGGEEMVVLVTDPNTDAGELAETIRRRVEAEAGVTVSVGYSKLKRGITPDGLVKQADEAMYVAKTTGKNKVAKYMKQTPLQIG</sequence>
<dbReference type="InterPro" id="IPR050469">
    <property type="entry name" value="Diguanylate_Cyclase"/>
</dbReference>
<feature type="transmembrane region" description="Helical" evidence="1">
    <location>
        <begin position="106"/>
        <end position="124"/>
    </location>
</feature>
<dbReference type="PROSITE" id="PS50887">
    <property type="entry name" value="GGDEF"/>
    <property type="match status" value="1"/>
</dbReference>